<evidence type="ECO:0000313" key="1">
    <source>
        <dbReference type="EMBL" id="CAE6858603.1"/>
    </source>
</evidence>
<sequence length="359" mass="40572">MSVYRFKAIRASQAPEHDVFTFAATPEQIWGFAEIERVGREENGQLRGFQRHQIASHIKEIRDYLRRDDALLPNALIVAFIGGVKVKDKGDGIVEIEIKSGDKKPGFVVDGQQRLSALSGIDKPGFQVFVSALICKDYNELRQQFVLINNTRPLPKTLIYELLPTVEGLPERFTARKFAARIVDRLNFTRGSSLHGEIRQHTNPKGVLSDTAMQKLVMNSASDGSIREFIKDGDFENRAYEFVNAFFGAVISVFGSEWIGMSPKTSRLRHGAGIVAMGFVMEFLYSNEGATTRAEFERGLRLLKEYTAWTSGQWRLAPNDERPWNGIQNTPSDIDLLTNYLVRSMKRALRQPRQVANSK</sequence>
<organism evidence="1 2">
    <name type="scientific">Paraburkholderia domus</name>
    <dbReference type="NCBI Taxonomy" id="2793075"/>
    <lineage>
        <taxon>Bacteria</taxon>
        <taxon>Pseudomonadati</taxon>
        <taxon>Pseudomonadota</taxon>
        <taxon>Betaproteobacteria</taxon>
        <taxon>Burkholderiales</taxon>
        <taxon>Burkholderiaceae</taxon>
        <taxon>Paraburkholderia</taxon>
    </lineage>
</organism>
<dbReference type="NCBIfam" id="TIGR03187">
    <property type="entry name" value="DGQHR"/>
    <property type="match status" value="1"/>
</dbReference>
<dbReference type="Proteomes" id="UP000675121">
    <property type="component" value="Unassembled WGS sequence"/>
</dbReference>
<gene>
    <name evidence="1" type="ORF">R70211_00320</name>
</gene>
<dbReference type="InterPro" id="IPR017601">
    <property type="entry name" value="DGQHR-contain_dom"/>
</dbReference>
<keyword evidence="2" id="KW-1185">Reference proteome</keyword>
<comment type="caution">
    <text evidence="1">The sequence shown here is derived from an EMBL/GenBank/DDBJ whole genome shotgun (WGS) entry which is preliminary data.</text>
</comment>
<reference evidence="1" key="1">
    <citation type="submission" date="2021-02" db="EMBL/GenBank/DDBJ databases">
        <authorList>
            <person name="Vanwijnsberghe S."/>
        </authorList>
    </citation>
    <scope>NUCLEOTIDE SEQUENCE</scope>
    <source>
        <strain evidence="1">R-70211</strain>
    </source>
</reference>
<dbReference type="EMBL" id="CAJNAS010000001">
    <property type="protein sequence ID" value="CAE6858603.1"/>
    <property type="molecule type" value="Genomic_DNA"/>
</dbReference>
<evidence type="ECO:0000313" key="2">
    <source>
        <dbReference type="Proteomes" id="UP000675121"/>
    </source>
</evidence>
<dbReference type="AlphaFoldDB" id="A0A9N8MKX1"/>
<evidence type="ECO:0008006" key="3">
    <source>
        <dbReference type="Google" id="ProtNLM"/>
    </source>
</evidence>
<dbReference type="NCBIfam" id="NF041060">
    <property type="entry name" value="DpdB"/>
    <property type="match status" value="1"/>
</dbReference>
<dbReference type="RefSeq" id="WP_201138649.1">
    <property type="nucleotide sequence ID" value="NZ_CAJNAS010000001.1"/>
</dbReference>
<accession>A0A9N8MKX1</accession>
<name>A0A9N8MKX1_9BURK</name>
<dbReference type="InterPro" id="IPR017642">
    <property type="entry name" value="DNA_S_mod_DndB"/>
</dbReference>
<protein>
    <recommendedName>
        <fullName evidence="3">DGQHR domain-containing protein</fullName>
    </recommendedName>
</protein>
<dbReference type="CDD" id="cd16413">
    <property type="entry name" value="DGQHR_domain"/>
    <property type="match status" value="1"/>
</dbReference>
<proteinExistence type="predicted"/>
<dbReference type="Pfam" id="PF14072">
    <property type="entry name" value="DndB"/>
    <property type="match status" value="1"/>
</dbReference>